<comment type="caution">
    <text evidence="8">The sequence shown here is derived from an EMBL/GenBank/DDBJ whole genome shotgun (WGS) entry which is preliminary data.</text>
</comment>
<dbReference type="InterPro" id="IPR049326">
    <property type="entry name" value="Rhodopsin_dom_fungi"/>
</dbReference>
<name>A0A7C8JBM6_ORBOL</name>
<sequence length="411" mass="45397">MGFGAASPPLPITSYYIIYWVPTSIALIFFFVRLAVKLTKNRGMQIDDFFVSFAAAAVLTDAILHTLMTPTSHNLGLIMLGLAQPGATFLEDVQEYLKLQFAAITLFWNILWAVKFSLLIFIWRLTDGLPTMRKWWWGVTIFNIIMWMSAVMSQYLNCRPLKTAFMIGEGACETLHPGTSARALLYAMGADIATDISIMALPLRLLYGLKINRKQKFGLVLIFSLGLLCVIFAVIRGVGSIVGDAIMPIWLGVWTQRYGDLHTRWPRKHKDPQTDANIKPHLFSESCVALIVACLPTLRTLLLSRSITGGSSDSPSNGYRYGSRKYGAGGSSYARNSRIGGSNHVKLDDLSESSHITKIEAGGSKQAQVSGMYYERNNSSEEALRGPVPGVAIHTNISVTSERAQATKEVF</sequence>
<evidence type="ECO:0000256" key="4">
    <source>
        <dbReference type="ARBA" id="ARBA00023136"/>
    </source>
</evidence>
<feature type="domain" description="Rhodopsin" evidence="7">
    <location>
        <begin position="32"/>
        <end position="237"/>
    </location>
</feature>
<reference evidence="8 9" key="1">
    <citation type="submission" date="2019-06" db="EMBL/GenBank/DDBJ databases">
        <authorList>
            <person name="Palmer J.M."/>
        </authorList>
    </citation>
    <scope>NUCLEOTIDE SEQUENCE [LARGE SCALE GENOMIC DNA]</scope>
    <source>
        <strain evidence="8 9">TWF102</strain>
    </source>
</reference>
<comment type="subcellular location">
    <subcellularLocation>
        <location evidence="1">Membrane</location>
        <topology evidence="1">Multi-pass membrane protein</topology>
    </subcellularLocation>
</comment>
<protein>
    <recommendedName>
        <fullName evidence="7">Rhodopsin domain-containing protein</fullName>
    </recommendedName>
</protein>
<comment type="similarity">
    <text evidence="5">Belongs to the SAT4 family.</text>
</comment>
<feature type="transmembrane region" description="Helical" evidence="6">
    <location>
        <begin position="17"/>
        <end position="36"/>
    </location>
</feature>
<dbReference type="GO" id="GO:0016020">
    <property type="term" value="C:membrane"/>
    <property type="evidence" value="ECO:0007669"/>
    <property type="project" value="UniProtKB-SubCell"/>
</dbReference>
<feature type="transmembrane region" description="Helical" evidence="6">
    <location>
        <begin position="48"/>
        <end position="68"/>
    </location>
</feature>
<feature type="transmembrane region" description="Helical" evidence="6">
    <location>
        <begin position="135"/>
        <end position="156"/>
    </location>
</feature>
<dbReference type="Proteomes" id="UP000475325">
    <property type="component" value="Unassembled WGS sequence"/>
</dbReference>
<keyword evidence="3 6" id="KW-1133">Transmembrane helix</keyword>
<keyword evidence="4 6" id="KW-0472">Membrane</keyword>
<dbReference type="AlphaFoldDB" id="A0A7C8JBM6"/>
<dbReference type="PANTHER" id="PTHR33048">
    <property type="entry name" value="PTH11-LIKE INTEGRAL MEMBRANE PROTEIN (AFU_ORTHOLOGUE AFUA_5G11245)"/>
    <property type="match status" value="1"/>
</dbReference>
<evidence type="ECO:0000256" key="1">
    <source>
        <dbReference type="ARBA" id="ARBA00004141"/>
    </source>
</evidence>
<dbReference type="InterPro" id="IPR052337">
    <property type="entry name" value="SAT4-like"/>
</dbReference>
<feature type="transmembrane region" description="Helical" evidence="6">
    <location>
        <begin position="99"/>
        <end position="123"/>
    </location>
</feature>
<keyword evidence="2 6" id="KW-0812">Transmembrane</keyword>
<feature type="transmembrane region" description="Helical" evidence="6">
    <location>
        <begin position="219"/>
        <end position="239"/>
    </location>
</feature>
<dbReference type="Pfam" id="PF20684">
    <property type="entry name" value="Fung_rhodopsin"/>
    <property type="match status" value="1"/>
</dbReference>
<evidence type="ECO:0000256" key="5">
    <source>
        <dbReference type="ARBA" id="ARBA00038359"/>
    </source>
</evidence>
<evidence type="ECO:0000313" key="8">
    <source>
        <dbReference type="EMBL" id="KAF3108702.1"/>
    </source>
</evidence>
<evidence type="ECO:0000313" key="9">
    <source>
        <dbReference type="Proteomes" id="UP000475325"/>
    </source>
</evidence>
<dbReference type="EMBL" id="WIQW01000008">
    <property type="protein sequence ID" value="KAF3108702.1"/>
    <property type="molecule type" value="Genomic_DNA"/>
</dbReference>
<dbReference type="PANTHER" id="PTHR33048:SF162">
    <property type="entry name" value="SATRATOXIN BIOSYNTHESIS SC1 CLUSTER PROTEIN 4"/>
    <property type="match status" value="1"/>
</dbReference>
<evidence type="ECO:0000256" key="6">
    <source>
        <dbReference type="SAM" id="Phobius"/>
    </source>
</evidence>
<evidence type="ECO:0000259" key="7">
    <source>
        <dbReference type="Pfam" id="PF20684"/>
    </source>
</evidence>
<accession>A0A7C8JBM6</accession>
<proteinExistence type="inferred from homology"/>
<gene>
    <name evidence="8" type="ORF">TWF102_010819</name>
</gene>
<evidence type="ECO:0000256" key="3">
    <source>
        <dbReference type="ARBA" id="ARBA00022989"/>
    </source>
</evidence>
<feature type="transmembrane region" description="Helical" evidence="6">
    <location>
        <begin position="183"/>
        <end position="207"/>
    </location>
</feature>
<organism evidence="8 9">
    <name type="scientific">Orbilia oligospora</name>
    <name type="common">Nematode-trapping fungus</name>
    <name type="synonym">Arthrobotrys oligospora</name>
    <dbReference type="NCBI Taxonomy" id="2813651"/>
    <lineage>
        <taxon>Eukaryota</taxon>
        <taxon>Fungi</taxon>
        <taxon>Dikarya</taxon>
        <taxon>Ascomycota</taxon>
        <taxon>Pezizomycotina</taxon>
        <taxon>Orbiliomycetes</taxon>
        <taxon>Orbiliales</taxon>
        <taxon>Orbiliaceae</taxon>
        <taxon>Orbilia</taxon>
    </lineage>
</organism>
<evidence type="ECO:0000256" key="2">
    <source>
        <dbReference type="ARBA" id="ARBA00022692"/>
    </source>
</evidence>